<proteinExistence type="predicted"/>
<evidence type="ECO:0000256" key="1">
    <source>
        <dbReference type="SAM" id="MobiDB-lite"/>
    </source>
</evidence>
<protein>
    <submittedName>
        <fullName evidence="2">Oidioi.mRNA.OKI2018_I69.chr1.g3787.t1.cds</fullName>
    </submittedName>
</protein>
<feature type="compositionally biased region" description="Acidic residues" evidence="1">
    <location>
        <begin position="41"/>
        <end position="50"/>
    </location>
</feature>
<organism evidence="2 3">
    <name type="scientific">Oikopleura dioica</name>
    <name type="common">Tunicate</name>
    <dbReference type="NCBI Taxonomy" id="34765"/>
    <lineage>
        <taxon>Eukaryota</taxon>
        <taxon>Metazoa</taxon>
        <taxon>Chordata</taxon>
        <taxon>Tunicata</taxon>
        <taxon>Appendicularia</taxon>
        <taxon>Copelata</taxon>
        <taxon>Oikopleuridae</taxon>
        <taxon>Oikopleura</taxon>
    </lineage>
</organism>
<accession>A0ABN7SV85</accession>
<dbReference type="EMBL" id="OU015566">
    <property type="protein sequence ID" value="CAG5108421.1"/>
    <property type="molecule type" value="Genomic_DNA"/>
</dbReference>
<dbReference type="Proteomes" id="UP001158576">
    <property type="component" value="Chromosome 1"/>
</dbReference>
<feature type="region of interest" description="Disordered" evidence="1">
    <location>
        <begin position="40"/>
        <end position="67"/>
    </location>
</feature>
<keyword evidence="3" id="KW-1185">Reference proteome</keyword>
<gene>
    <name evidence="2" type="ORF">OKIOD_LOCUS12552</name>
</gene>
<name>A0ABN7SV85_OIKDI</name>
<reference evidence="2 3" key="1">
    <citation type="submission" date="2021-04" db="EMBL/GenBank/DDBJ databases">
        <authorList>
            <person name="Bliznina A."/>
        </authorList>
    </citation>
    <scope>NUCLEOTIDE SEQUENCE [LARGE SCALE GENOMIC DNA]</scope>
</reference>
<evidence type="ECO:0000313" key="2">
    <source>
        <dbReference type="EMBL" id="CAG5108421.1"/>
    </source>
</evidence>
<sequence length="402" mass="45048">MEHFFQGCSEYLASASTRLDPGRAAQFGLSSNFGALNISDSDSEASEAEEIEKKETESAPKNAHPKLEKMRKELGAIGGAGHFFEDDREVWKGGVRDGVNAMKIRKVLKLFSLGERKVNLKFKCNVDFEVDHAGWKLQFKNAIPQEGGDGNYYLWLSNKDGGVPFKAVVEQLNSNFGKVHHRHELVSEKDEKGQLVKHEDGPSGAFIRYNITLLEPSELEEMRKEFKSVGTIGEAGEQLRKNLVGYEAARHQNFTNVLKQLGLGKRNFDLEFRVGVLDDGENCEITEGDWKLRFSLGGLLPPIVRAHNVRISHEQTFWLSFGLSKRGEGVPFKALADGVFFFSKKEGNSHCVKIRTVPFGSLRVIVELRSLLKAPEQLGIEEYRQCALSQLELLPDLARVLV</sequence>
<evidence type="ECO:0000313" key="3">
    <source>
        <dbReference type="Proteomes" id="UP001158576"/>
    </source>
</evidence>